<dbReference type="EMBL" id="JACAZF010000008">
    <property type="protein sequence ID" value="KAF7296850.1"/>
    <property type="molecule type" value="Genomic_DNA"/>
</dbReference>
<evidence type="ECO:0000313" key="2">
    <source>
        <dbReference type="EMBL" id="KAF7296850.1"/>
    </source>
</evidence>
<sequence>MEGSITPTLPPLITLPQHSVIQAVVDIVGSPECPSQASQHEYLACLNSSIIVAMSRLPRSTWRGEALVAYISFLNNEPQFVLNGQLYGGTIAIRNLVAGDAVRKQARNGTRAQFGRRAIKKPYYSASCGPQPLRPRSSDQLPADPVALPAVDSEPTAASSSDDLRDATTAAIAAATRHESGALPVAADPTGPALTNEHEAQLVESRPPSTGPHGHLISAPPDPPVLRNADEQVAPDVPLVNRATFSAPPQVNSPPNGESASGSTTAVPIRMDSASPVPVPIRAAGPAPSESACLRHIYRHYPMANAVVDPVPTAPTASRAKARGRNPYQDLASAAVSVKTRTAPEDTRAAKRSRVDSPHRVQTLLNPVPAPTPVVGVATQSVVAPSSAAQQAAVPAPNVPPSQASVTAQLRTHIRRLEAQSLQNRMAAALADAQLRVIMLVRRVSSQQANFLEALSAQGVTYSSLQRDINYANLHIGLADACSLHIEQERGRILDLLSQLHGGPVDASSGGYFIPPSWRLPEPEYLIPLRDNAT</sequence>
<accession>A0A8H6SDP3</accession>
<evidence type="ECO:0000256" key="1">
    <source>
        <dbReference type="SAM" id="MobiDB-lite"/>
    </source>
</evidence>
<feature type="region of interest" description="Disordered" evidence="1">
    <location>
        <begin position="123"/>
        <end position="165"/>
    </location>
</feature>
<keyword evidence="3" id="KW-1185">Reference proteome</keyword>
<dbReference type="RefSeq" id="XP_037217209.1">
    <property type="nucleotide sequence ID" value="XM_037365797.1"/>
</dbReference>
<dbReference type="GeneID" id="59348313"/>
<evidence type="ECO:0000313" key="3">
    <source>
        <dbReference type="Proteomes" id="UP000636479"/>
    </source>
</evidence>
<reference evidence="2" key="1">
    <citation type="submission" date="2020-05" db="EMBL/GenBank/DDBJ databases">
        <title>Mycena genomes resolve the evolution of fungal bioluminescence.</title>
        <authorList>
            <person name="Tsai I.J."/>
        </authorList>
    </citation>
    <scope>NUCLEOTIDE SEQUENCE</scope>
    <source>
        <strain evidence="2">171206Taipei</strain>
    </source>
</reference>
<feature type="region of interest" description="Disordered" evidence="1">
    <location>
        <begin position="338"/>
        <end position="358"/>
    </location>
</feature>
<proteinExistence type="predicted"/>
<dbReference type="AlphaFoldDB" id="A0A8H6SDP3"/>
<comment type="caution">
    <text evidence="2">The sequence shown here is derived from an EMBL/GenBank/DDBJ whole genome shotgun (WGS) entry which is preliminary data.</text>
</comment>
<organism evidence="2 3">
    <name type="scientific">Mycena indigotica</name>
    <dbReference type="NCBI Taxonomy" id="2126181"/>
    <lineage>
        <taxon>Eukaryota</taxon>
        <taxon>Fungi</taxon>
        <taxon>Dikarya</taxon>
        <taxon>Basidiomycota</taxon>
        <taxon>Agaricomycotina</taxon>
        <taxon>Agaricomycetes</taxon>
        <taxon>Agaricomycetidae</taxon>
        <taxon>Agaricales</taxon>
        <taxon>Marasmiineae</taxon>
        <taxon>Mycenaceae</taxon>
        <taxon>Mycena</taxon>
    </lineage>
</organism>
<feature type="region of interest" description="Disordered" evidence="1">
    <location>
        <begin position="198"/>
        <end position="229"/>
    </location>
</feature>
<protein>
    <submittedName>
        <fullName evidence="2">Uncharacterized protein</fullName>
    </submittedName>
</protein>
<dbReference type="Proteomes" id="UP000636479">
    <property type="component" value="Unassembled WGS sequence"/>
</dbReference>
<feature type="compositionally biased region" description="Basic and acidic residues" evidence="1">
    <location>
        <begin position="342"/>
        <end position="358"/>
    </location>
</feature>
<feature type="region of interest" description="Disordered" evidence="1">
    <location>
        <begin position="244"/>
        <end position="264"/>
    </location>
</feature>
<gene>
    <name evidence="2" type="ORF">MIND_00916300</name>
</gene>
<name>A0A8H6SDP3_9AGAR</name>